<evidence type="ECO:0000256" key="1">
    <source>
        <dbReference type="ARBA" id="ARBA00022679"/>
    </source>
</evidence>
<dbReference type="Gene3D" id="1.25.40.10">
    <property type="entry name" value="Tetratricopeptide repeat domain"/>
    <property type="match status" value="2"/>
</dbReference>
<accession>A0A250K3B9</accession>
<dbReference type="Proteomes" id="UP000217343">
    <property type="component" value="Chromosome"/>
</dbReference>
<dbReference type="GO" id="GO:0005524">
    <property type="term" value="F:ATP binding"/>
    <property type="evidence" value="ECO:0007669"/>
    <property type="project" value="UniProtKB-KW"/>
</dbReference>
<evidence type="ECO:0000259" key="7">
    <source>
        <dbReference type="PROSITE" id="PS50011"/>
    </source>
</evidence>
<feature type="region of interest" description="Disordered" evidence="6">
    <location>
        <begin position="372"/>
        <end position="413"/>
    </location>
</feature>
<dbReference type="Gene3D" id="1.10.510.10">
    <property type="entry name" value="Transferase(Phosphotransferase) domain 1"/>
    <property type="match status" value="1"/>
</dbReference>
<dbReference type="InterPro" id="IPR011009">
    <property type="entry name" value="Kinase-like_dom_sf"/>
</dbReference>
<dbReference type="PROSITE" id="PS50011">
    <property type="entry name" value="PROTEIN_KINASE_DOM"/>
    <property type="match status" value="1"/>
</dbReference>
<dbReference type="PROSITE" id="PS50005">
    <property type="entry name" value="TPR"/>
    <property type="match status" value="2"/>
</dbReference>
<dbReference type="InterPro" id="IPR000719">
    <property type="entry name" value="Prot_kinase_dom"/>
</dbReference>
<dbReference type="Pfam" id="PF13432">
    <property type="entry name" value="TPR_16"/>
    <property type="match status" value="2"/>
</dbReference>
<evidence type="ECO:0000256" key="6">
    <source>
        <dbReference type="SAM" id="MobiDB-lite"/>
    </source>
</evidence>
<dbReference type="Gene3D" id="3.30.200.20">
    <property type="entry name" value="Phosphorylase Kinase, domain 1"/>
    <property type="match status" value="1"/>
</dbReference>
<dbReference type="SUPFAM" id="SSF48452">
    <property type="entry name" value="TPR-like"/>
    <property type="match status" value="1"/>
</dbReference>
<name>A0A250K3B9_9BACT</name>
<sequence length="828" mass="85815">MEPEQNPNQVGRYRLSARIATGGMAEVYLGRRLDDDGGRGPAVAVKRLMPHLASDRRVVQMFLNEARITAQVRHPNVVTIIELGMEGSEPFIAMELLEGRSFAELRQEAAEHGQRVPLGITLRVLVEACRGLDAAHRAVDEAGRPLRIVHRDFTPDNIHVGVNGAVKVIDFGIAKADALGSGTEPGVLKGKFFYMSPEMIAGKPVDHRADLFAAGVMLYEQLCGRRPFTGLSADEVLGRIAEGRPRPPTAFDPSVPTALELVCLTALARDPAARFDSLESFIAAIEAIGGAAEMATPEQLAAYVDSLFPPDRDPKRLALRRARLADPSHGGTPPPHARPILSAIDVPPAWPQVARTTNPDAVTVAGATRKGLADTAAPTQPEAALAGQPAAALAHGEAHPGGTPGMTAPHGAVAHGGSYAGGAPMGAVAHGATHTGGAPMGTSPHGAVAHGGSHAGGAPMGTSPHGAVAHGASHTAGAPMGTGPHGASHASAAAAPASEDTVRPAAGAGDEPSSRGRRSRLVPLLAGVLALGAVGAGATWLLMRPAAPPARRLAQAEAATTPAAKAEALEGLASDDRASAEELSRAGALLLEAGANTEALALADGFVARFPQDIEGHLIAARAATELRMGKRAEHAIEEATALAPKDLRPPLALAELRERQGDLPGALAALATVHARKPGSAEVTPRYGLLLSRSGRLEEAASVLSAWTRSHDDAASLAELGFVRFRQQRVDEAASLLKRAIRKAPKLAVAHYYLGAVLFRQGDTAGAERAYVEADRLAPEDPRALASRCQVHAHTGNTAGVAEVKRSLAERFPTRAEALAAECVAVK</sequence>
<dbReference type="AlphaFoldDB" id="A0A250K3B9"/>
<feature type="region of interest" description="Disordered" evidence="6">
    <location>
        <begin position="430"/>
        <end position="518"/>
    </location>
</feature>
<gene>
    <name evidence="8" type="ORF">MYMAC_006046</name>
</gene>
<dbReference type="KEGG" id="mmas:MYMAC_006046"/>
<dbReference type="RefSeq" id="WP_095960613.1">
    <property type="nucleotide sequence ID" value="NZ_CP022203.1"/>
</dbReference>
<dbReference type="OrthoDB" id="241498at2"/>
<feature type="repeat" description="TPR" evidence="5">
    <location>
        <begin position="715"/>
        <end position="748"/>
    </location>
</feature>
<evidence type="ECO:0000256" key="4">
    <source>
        <dbReference type="ARBA" id="ARBA00022840"/>
    </source>
</evidence>
<dbReference type="PANTHER" id="PTHR43289">
    <property type="entry name" value="MITOGEN-ACTIVATED PROTEIN KINASE KINASE KINASE 20-RELATED"/>
    <property type="match status" value="1"/>
</dbReference>
<dbReference type="SUPFAM" id="SSF56112">
    <property type="entry name" value="Protein kinase-like (PK-like)"/>
    <property type="match status" value="1"/>
</dbReference>
<dbReference type="GO" id="GO:0004674">
    <property type="term" value="F:protein serine/threonine kinase activity"/>
    <property type="evidence" value="ECO:0007669"/>
    <property type="project" value="TreeGrafter"/>
</dbReference>
<keyword evidence="3 8" id="KW-0418">Kinase</keyword>
<feature type="compositionally biased region" description="Low complexity" evidence="6">
    <location>
        <begin position="485"/>
        <end position="497"/>
    </location>
</feature>
<proteinExistence type="predicted"/>
<feature type="repeat" description="TPR" evidence="5">
    <location>
        <begin position="749"/>
        <end position="782"/>
    </location>
</feature>
<dbReference type="EMBL" id="CP022203">
    <property type="protein sequence ID" value="ATB50390.1"/>
    <property type="molecule type" value="Genomic_DNA"/>
</dbReference>
<protein>
    <submittedName>
        <fullName evidence="8">Protein kinase</fullName>
    </submittedName>
</protein>
<evidence type="ECO:0000256" key="2">
    <source>
        <dbReference type="ARBA" id="ARBA00022741"/>
    </source>
</evidence>
<evidence type="ECO:0000313" key="8">
    <source>
        <dbReference type="EMBL" id="ATB50390.1"/>
    </source>
</evidence>
<evidence type="ECO:0000256" key="5">
    <source>
        <dbReference type="PROSITE-ProRule" id="PRU00339"/>
    </source>
</evidence>
<dbReference type="InterPro" id="IPR011990">
    <property type="entry name" value="TPR-like_helical_dom_sf"/>
</dbReference>
<dbReference type="Pfam" id="PF00069">
    <property type="entry name" value="Pkinase"/>
    <property type="match status" value="1"/>
</dbReference>
<keyword evidence="2" id="KW-0547">Nucleotide-binding</keyword>
<feature type="compositionally biased region" description="Low complexity" evidence="6">
    <location>
        <begin position="380"/>
        <end position="395"/>
    </location>
</feature>
<keyword evidence="9" id="KW-1185">Reference proteome</keyword>
<reference evidence="8 9" key="1">
    <citation type="submission" date="2017-06" db="EMBL/GenBank/DDBJ databases">
        <title>Sequencing and comparative analysis of myxobacterial genomes.</title>
        <authorList>
            <person name="Rupp O."/>
            <person name="Goesmann A."/>
            <person name="Sogaard-Andersen L."/>
        </authorList>
    </citation>
    <scope>NUCLEOTIDE SEQUENCE [LARGE SCALE GENOMIC DNA]</scope>
    <source>
        <strain evidence="8 9">DSM 14697</strain>
    </source>
</reference>
<keyword evidence="4" id="KW-0067">ATP-binding</keyword>
<organism evidence="8 9">
    <name type="scientific">Corallococcus macrosporus DSM 14697</name>
    <dbReference type="NCBI Taxonomy" id="1189310"/>
    <lineage>
        <taxon>Bacteria</taxon>
        <taxon>Pseudomonadati</taxon>
        <taxon>Myxococcota</taxon>
        <taxon>Myxococcia</taxon>
        <taxon>Myxococcales</taxon>
        <taxon>Cystobacterineae</taxon>
        <taxon>Myxococcaceae</taxon>
        <taxon>Corallococcus</taxon>
    </lineage>
</organism>
<evidence type="ECO:0000313" key="9">
    <source>
        <dbReference type="Proteomes" id="UP000217343"/>
    </source>
</evidence>
<evidence type="ECO:0000256" key="3">
    <source>
        <dbReference type="ARBA" id="ARBA00022777"/>
    </source>
</evidence>
<keyword evidence="1" id="KW-0808">Transferase</keyword>
<dbReference type="InterPro" id="IPR019734">
    <property type="entry name" value="TPR_rpt"/>
</dbReference>
<dbReference type="PANTHER" id="PTHR43289:SF6">
    <property type="entry name" value="SERINE_THREONINE-PROTEIN KINASE NEKL-3"/>
    <property type="match status" value="1"/>
</dbReference>
<dbReference type="SMART" id="SM00028">
    <property type="entry name" value="TPR"/>
    <property type="match status" value="3"/>
</dbReference>
<feature type="domain" description="Protein kinase" evidence="7">
    <location>
        <begin position="13"/>
        <end position="288"/>
    </location>
</feature>
<keyword evidence="5" id="KW-0802">TPR repeat</keyword>
<dbReference type="CDD" id="cd14014">
    <property type="entry name" value="STKc_PknB_like"/>
    <property type="match status" value="1"/>
</dbReference>